<dbReference type="EMBL" id="JBEZAE010000034">
    <property type="protein sequence ID" value="MEU7075116.1"/>
    <property type="molecule type" value="Genomic_DNA"/>
</dbReference>
<evidence type="ECO:0000313" key="2">
    <source>
        <dbReference type="EMBL" id="MEU7075116.1"/>
    </source>
</evidence>
<name>A0ABV3CJZ9_9ACTN</name>
<gene>
    <name evidence="2" type="ORF">AB0A88_34010</name>
</gene>
<keyword evidence="3" id="KW-1185">Reference proteome</keyword>
<feature type="region of interest" description="Disordered" evidence="1">
    <location>
        <begin position="96"/>
        <end position="127"/>
    </location>
</feature>
<protein>
    <submittedName>
        <fullName evidence="2">GvpL/GvpF family gas vesicle protein</fullName>
    </submittedName>
</protein>
<proteinExistence type="predicted"/>
<evidence type="ECO:0000313" key="3">
    <source>
        <dbReference type="Proteomes" id="UP001551329"/>
    </source>
</evidence>
<comment type="caution">
    <text evidence="2">The sequence shown here is derived from an EMBL/GenBank/DDBJ whole genome shotgun (WGS) entry which is preliminary data.</text>
</comment>
<dbReference type="RefSeq" id="WP_358474565.1">
    <property type="nucleotide sequence ID" value="NZ_JBEZAE010000034.1"/>
</dbReference>
<dbReference type="InterPro" id="IPR009430">
    <property type="entry name" value="GvpL/GvpF"/>
</dbReference>
<evidence type="ECO:0000256" key="1">
    <source>
        <dbReference type="SAM" id="MobiDB-lite"/>
    </source>
</evidence>
<dbReference type="Pfam" id="PF06386">
    <property type="entry name" value="GvpL_GvpF"/>
    <property type="match status" value="1"/>
</dbReference>
<feature type="region of interest" description="Disordered" evidence="1">
    <location>
        <begin position="1"/>
        <end position="65"/>
    </location>
</feature>
<feature type="compositionally biased region" description="Basic and acidic residues" evidence="1">
    <location>
        <begin position="103"/>
        <end position="119"/>
    </location>
</feature>
<reference evidence="2 3" key="1">
    <citation type="submission" date="2024-06" db="EMBL/GenBank/DDBJ databases">
        <title>The Natural Products Discovery Center: Release of the First 8490 Sequenced Strains for Exploring Actinobacteria Biosynthetic Diversity.</title>
        <authorList>
            <person name="Kalkreuter E."/>
            <person name="Kautsar S.A."/>
            <person name="Yang D."/>
            <person name="Bader C.D."/>
            <person name="Teijaro C.N."/>
            <person name="Fluegel L."/>
            <person name="Davis C.M."/>
            <person name="Simpson J.R."/>
            <person name="Lauterbach L."/>
            <person name="Steele A.D."/>
            <person name="Gui C."/>
            <person name="Meng S."/>
            <person name="Li G."/>
            <person name="Viehrig K."/>
            <person name="Ye F."/>
            <person name="Su P."/>
            <person name="Kiefer A.F."/>
            <person name="Nichols A."/>
            <person name="Cepeda A.J."/>
            <person name="Yan W."/>
            <person name="Fan B."/>
            <person name="Jiang Y."/>
            <person name="Adhikari A."/>
            <person name="Zheng C.-J."/>
            <person name="Schuster L."/>
            <person name="Cowan T.M."/>
            <person name="Smanski M.J."/>
            <person name="Chevrette M.G."/>
            <person name="De Carvalho L.P.S."/>
            <person name="Shen B."/>
        </authorList>
    </citation>
    <scope>NUCLEOTIDE SEQUENCE [LARGE SCALE GENOMIC DNA]</scope>
    <source>
        <strain evidence="2 3">NPDC045974</strain>
    </source>
</reference>
<accession>A0ABV3CJZ9</accession>
<dbReference type="Proteomes" id="UP001551329">
    <property type="component" value="Unassembled WGS sequence"/>
</dbReference>
<sequence>MPLQAHTWKPSTPLVGGREPHVNSARRPRFGHHDDSRWGVSCASARRSPRPPHSPREHRQRGDLVPAAEVGRFVSELGSLADAAPGVPIEVTGPWAPYSFAGDGRHHGLDGRQAPEGDSRRRRGRAG</sequence>
<organism evidence="2 3">
    <name type="scientific">Streptomyces narbonensis</name>
    <dbReference type="NCBI Taxonomy" id="67333"/>
    <lineage>
        <taxon>Bacteria</taxon>
        <taxon>Bacillati</taxon>
        <taxon>Actinomycetota</taxon>
        <taxon>Actinomycetes</taxon>
        <taxon>Kitasatosporales</taxon>
        <taxon>Streptomycetaceae</taxon>
        <taxon>Streptomyces</taxon>
    </lineage>
</organism>